<dbReference type="Pfam" id="PF00071">
    <property type="entry name" value="Ras"/>
    <property type="match status" value="1"/>
</dbReference>
<evidence type="ECO:0000256" key="10">
    <source>
        <dbReference type="ARBA" id="ARBA00060176"/>
    </source>
</evidence>
<evidence type="ECO:0000256" key="3">
    <source>
        <dbReference type="ARBA" id="ARBA00022448"/>
    </source>
</evidence>
<dbReference type="FunFam" id="3.40.50.300:FF:000456">
    <property type="entry name" value="Ras-related protein RABC1"/>
    <property type="match status" value="1"/>
</dbReference>
<dbReference type="GO" id="GO:0005886">
    <property type="term" value="C:plasma membrane"/>
    <property type="evidence" value="ECO:0007669"/>
    <property type="project" value="UniProtKB-SubCell"/>
</dbReference>
<gene>
    <name evidence="11" type="ORF">ZEAMMB73_Zm00001d026706</name>
</gene>
<dbReference type="SMART" id="SM00175">
    <property type="entry name" value="RAB"/>
    <property type="match status" value="1"/>
</dbReference>
<evidence type="ECO:0000256" key="2">
    <source>
        <dbReference type="ARBA" id="ARBA00006270"/>
    </source>
</evidence>
<keyword evidence="8" id="KW-0472">Membrane</keyword>
<dbReference type="NCBIfam" id="TIGR00231">
    <property type="entry name" value="small_GTP"/>
    <property type="match status" value="1"/>
</dbReference>
<dbReference type="CDD" id="cd01863">
    <property type="entry name" value="Rab18"/>
    <property type="match status" value="1"/>
</dbReference>
<dbReference type="SUPFAM" id="SSF52540">
    <property type="entry name" value="P-loop containing nucleoside triphosphate hydrolases"/>
    <property type="match status" value="1"/>
</dbReference>
<dbReference type="GO" id="GO:0015031">
    <property type="term" value="P:protein transport"/>
    <property type="evidence" value="ECO:0007669"/>
    <property type="project" value="UniProtKB-KW"/>
</dbReference>
<organism evidence="11">
    <name type="scientific">Zea mays</name>
    <name type="common">Maize</name>
    <dbReference type="NCBI Taxonomy" id="4577"/>
    <lineage>
        <taxon>Eukaryota</taxon>
        <taxon>Viridiplantae</taxon>
        <taxon>Streptophyta</taxon>
        <taxon>Embryophyta</taxon>
        <taxon>Tracheophyta</taxon>
        <taxon>Spermatophyta</taxon>
        <taxon>Magnoliopsida</taxon>
        <taxon>Liliopsida</taxon>
        <taxon>Poales</taxon>
        <taxon>Poaceae</taxon>
        <taxon>PACMAD clade</taxon>
        <taxon>Panicoideae</taxon>
        <taxon>Andropogonodae</taxon>
        <taxon>Andropogoneae</taxon>
        <taxon>Tripsacinae</taxon>
        <taxon>Zea</taxon>
    </lineage>
</organism>
<name>A0A1D6JJ58_MAIZE</name>
<dbReference type="ExpressionAtlas" id="A0A1D6JJ58">
    <property type="expression patterns" value="baseline and differential"/>
</dbReference>
<dbReference type="InterPro" id="IPR027417">
    <property type="entry name" value="P-loop_NTPase"/>
</dbReference>
<keyword evidence="3" id="KW-0813">Transport</keyword>
<evidence type="ECO:0000256" key="4">
    <source>
        <dbReference type="ARBA" id="ARBA00022475"/>
    </source>
</evidence>
<dbReference type="Gene3D" id="3.40.50.300">
    <property type="entry name" value="P-loop containing nucleotide triphosphate hydrolases"/>
    <property type="match status" value="1"/>
</dbReference>
<dbReference type="SMART" id="SM00174">
    <property type="entry name" value="RHO"/>
    <property type="match status" value="1"/>
</dbReference>
<keyword evidence="5" id="KW-0547">Nucleotide-binding</keyword>
<keyword evidence="6" id="KW-0653">Protein transport</keyword>
<dbReference type="PROSITE" id="PS51420">
    <property type="entry name" value="RHO"/>
    <property type="match status" value="1"/>
</dbReference>
<proteinExistence type="inferred from homology"/>
<dbReference type="SMART" id="SM00176">
    <property type="entry name" value="RAN"/>
    <property type="match status" value="1"/>
</dbReference>
<dbReference type="PROSITE" id="PS51421">
    <property type="entry name" value="RAS"/>
    <property type="match status" value="1"/>
</dbReference>
<evidence type="ECO:0000256" key="7">
    <source>
        <dbReference type="ARBA" id="ARBA00023134"/>
    </source>
</evidence>
<dbReference type="InterPro" id="IPR050227">
    <property type="entry name" value="Rab"/>
</dbReference>
<evidence type="ECO:0000256" key="1">
    <source>
        <dbReference type="ARBA" id="ARBA00004342"/>
    </source>
</evidence>
<dbReference type="PRINTS" id="PR00449">
    <property type="entry name" value="RASTRNSFRMNG"/>
</dbReference>
<keyword evidence="4" id="KW-1003">Cell membrane</keyword>
<dbReference type="AlphaFoldDB" id="A0A1D6JJ58"/>
<comment type="similarity">
    <text evidence="2">Belongs to the small GTPase superfamily. Rab family.</text>
</comment>
<evidence type="ECO:0000313" key="11">
    <source>
        <dbReference type="EMBL" id="AQK47570.1"/>
    </source>
</evidence>
<dbReference type="PROSITE" id="PS51419">
    <property type="entry name" value="RAB"/>
    <property type="match status" value="1"/>
</dbReference>
<accession>A0A1D6JJ58</accession>
<dbReference type="SMART" id="SM00173">
    <property type="entry name" value="RAS"/>
    <property type="match status" value="1"/>
</dbReference>
<dbReference type="SMART" id="SM00177">
    <property type="entry name" value="ARF"/>
    <property type="match status" value="1"/>
</dbReference>
<evidence type="ECO:0000256" key="8">
    <source>
        <dbReference type="ARBA" id="ARBA00023136"/>
    </source>
</evidence>
<sequence>MDSSSSSSSLSQQPEFDYLFKLLLIGDSGVGKSSLLLRFTADSFEDLSPTIGVDFKVKMVTIGGKKLKLAIWDTAGQERFRTLTSSYYRGAQGVIMVYDVTRRETFTNLSDIWAKEIDLYSTNQDCIKMLVGNKVDKESERAVTKKEGIEFAREYGCLFLECSAKTKVNVEQCFEELVLKYACLLLQILDTPSLLADASSGAKKNIFKQKPPEADAAASSCC</sequence>
<comment type="function">
    <text evidence="10">Intracellular vesicle trafficking and protein transport.</text>
</comment>
<dbReference type="EMBL" id="CM000786">
    <property type="protein sequence ID" value="AQK47570.1"/>
    <property type="molecule type" value="Genomic_DNA"/>
</dbReference>
<evidence type="ECO:0000256" key="6">
    <source>
        <dbReference type="ARBA" id="ARBA00022927"/>
    </source>
</evidence>
<dbReference type="GO" id="GO:0005525">
    <property type="term" value="F:GTP binding"/>
    <property type="evidence" value="ECO:0007669"/>
    <property type="project" value="UniProtKB-KW"/>
</dbReference>
<keyword evidence="9" id="KW-0449">Lipoprotein</keyword>
<dbReference type="GO" id="GO:0003924">
    <property type="term" value="F:GTPase activity"/>
    <property type="evidence" value="ECO:0007669"/>
    <property type="project" value="InterPro"/>
</dbReference>
<comment type="subcellular location">
    <subcellularLocation>
        <location evidence="1">Cell membrane</location>
        <topology evidence="1">Lipid-anchor</topology>
        <orientation evidence="1">Cytoplasmic side</orientation>
    </subcellularLocation>
</comment>
<dbReference type="PANTHER" id="PTHR47977">
    <property type="entry name" value="RAS-RELATED PROTEIN RAB"/>
    <property type="match status" value="1"/>
</dbReference>
<dbReference type="InterPro" id="IPR005225">
    <property type="entry name" value="Small_GTP-bd"/>
</dbReference>
<evidence type="ECO:0000256" key="5">
    <source>
        <dbReference type="ARBA" id="ARBA00022741"/>
    </source>
</evidence>
<reference evidence="11" key="1">
    <citation type="submission" date="2015-12" db="EMBL/GenBank/DDBJ databases">
        <title>Update maize B73 reference genome by single molecule sequencing technologies.</title>
        <authorList>
            <consortium name="Maize Genome Sequencing Project"/>
            <person name="Ware D."/>
        </authorList>
    </citation>
    <scope>NUCLEOTIDE SEQUENCE</scope>
    <source>
        <tissue evidence="11">Seedling</tissue>
    </source>
</reference>
<keyword evidence="7" id="KW-0342">GTP-binding</keyword>
<protein>
    <submittedName>
        <fullName evidence="11">ABC transporter G family member 5</fullName>
    </submittedName>
</protein>
<evidence type="ECO:0000256" key="9">
    <source>
        <dbReference type="ARBA" id="ARBA00023288"/>
    </source>
</evidence>
<dbReference type="InterPro" id="IPR001806">
    <property type="entry name" value="Small_GTPase"/>
</dbReference>